<dbReference type="Gene3D" id="3.40.50.150">
    <property type="entry name" value="Vaccinia Virus protein VP39"/>
    <property type="match status" value="1"/>
</dbReference>
<name>A0A2U1KBE4_ARTAN</name>
<dbReference type="EMBL" id="PKPP01023975">
    <property type="protein sequence ID" value="PWA34071.1"/>
    <property type="molecule type" value="Genomic_DNA"/>
</dbReference>
<evidence type="ECO:0000313" key="2">
    <source>
        <dbReference type="Proteomes" id="UP000245207"/>
    </source>
</evidence>
<organism evidence="1 2">
    <name type="scientific">Artemisia annua</name>
    <name type="common">Sweet wormwood</name>
    <dbReference type="NCBI Taxonomy" id="35608"/>
    <lineage>
        <taxon>Eukaryota</taxon>
        <taxon>Viridiplantae</taxon>
        <taxon>Streptophyta</taxon>
        <taxon>Embryophyta</taxon>
        <taxon>Tracheophyta</taxon>
        <taxon>Spermatophyta</taxon>
        <taxon>Magnoliopsida</taxon>
        <taxon>eudicotyledons</taxon>
        <taxon>Gunneridae</taxon>
        <taxon>Pentapetalae</taxon>
        <taxon>asterids</taxon>
        <taxon>campanulids</taxon>
        <taxon>Asterales</taxon>
        <taxon>Asteraceae</taxon>
        <taxon>Asteroideae</taxon>
        <taxon>Anthemideae</taxon>
        <taxon>Artemisiinae</taxon>
        <taxon>Artemisia</taxon>
    </lineage>
</organism>
<protein>
    <submittedName>
        <fullName evidence="1">Anamorsin</fullName>
    </submittedName>
</protein>
<dbReference type="OrthoDB" id="311633at2759"/>
<gene>
    <name evidence="1" type="ORF">CTI12_AA622660</name>
</gene>
<dbReference type="PANTHER" id="PTHR13273">
    <property type="entry name" value="ANAMORSIN"/>
    <property type="match status" value="1"/>
</dbReference>
<dbReference type="Proteomes" id="UP000245207">
    <property type="component" value="Unassembled WGS sequence"/>
</dbReference>
<dbReference type="InterPro" id="IPR007785">
    <property type="entry name" value="Anamorsin"/>
</dbReference>
<dbReference type="AlphaFoldDB" id="A0A2U1KBE4"/>
<reference evidence="1 2" key="1">
    <citation type="journal article" date="2018" name="Mol. Plant">
        <title>The genome of Artemisia annua provides insight into the evolution of Asteraceae family and artemisinin biosynthesis.</title>
        <authorList>
            <person name="Shen Q."/>
            <person name="Zhang L."/>
            <person name="Liao Z."/>
            <person name="Wang S."/>
            <person name="Yan T."/>
            <person name="Shi P."/>
            <person name="Liu M."/>
            <person name="Fu X."/>
            <person name="Pan Q."/>
            <person name="Wang Y."/>
            <person name="Lv Z."/>
            <person name="Lu X."/>
            <person name="Zhang F."/>
            <person name="Jiang W."/>
            <person name="Ma Y."/>
            <person name="Chen M."/>
            <person name="Hao X."/>
            <person name="Li L."/>
            <person name="Tang Y."/>
            <person name="Lv G."/>
            <person name="Zhou Y."/>
            <person name="Sun X."/>
            <person name="Brodelius P.E."/>
            <person name="Rose J.K.C."/>
            <person name="Tang K."/>
        </authorList>
    </citation>
    <scope>NUCLEOTIDE SEQUENCE [LARGE SCALE GENOMIC DNA]</scope>
    <source>
        <strain evidence="2">cv. Huhao1</strain>
        <tissue evidence="1">Leaf</tissue>
    </source>
</reference>
<comment type="caution">
    <text evidence="1">The sequence shown here is derived from an EMBL/GenBank/DDBJ whole genome shotgun (WGS) entry which is preliminary data.</text>
</comment>
<accession>A0A2U1KBE4</accession>
<dbReference type="GO" id="GO:0005737">
    <property type="term" value="C:cytoplasm"/>
    <property type="evidence" value="ECO:0007669"/>
    <property type="project" value="InterPro"/>
</dbReference>
<dbReference type="STRING" id="35608.A0A2U1KBE4"/>
<dbReference type="PANTHER" id="PTHR13273:SF14">
    <property type="entry name" value="ANAMORSIN"/>
    <property type="match status" value="1"/>
</dbReference>
<dbReference type="GO" id="GO:0051536">
    <property type="term" value="F:iron-sulfur cluster binding"/>
    <property type="evidence" value="ECO:0007669"/>
    <property type="project" value="InterPro"/>
</dbReference>
<dbReference type="InterPro" id="IPR029063">
    <property type="entry name" value="SAM-dependent_MTases_sf"/>
</dbReference>
<dbReference type="GO" id="GO:0016226">
    <property type="term" value="P:iron-sulfur cluster assembly"/>
    <property type="evidence" value="ECO:0007669"/>
    <property type="project" value="InterPro"/>
</dbReference>
<proteinExistence type="predicted"/>
<keyword evidence="2" id="KW-1185">Reference proteome</keyword>
<sequence>MAPSLLEMVWFMNTRMKGSLPVDASSTDFVVSISKSSDFRGDKFFQEFTRVWKPGGEIVIHQTSADAKETETAGCRFSDIEVVQMAELQSFGIKAKKPTWKLDSSFSLMKTVKSLPKFLIDDDMDLIDEDSLLSE</sequence>
<evidence type="ECO:0000313" key="1">
    <source>
        <dbReference type="EMBL" id="PWA34071.1"/>
    </source>
</evidence>